<dbReference type="InterPro" id="IPR056300">
    <property type="entry name" value="SusG-like_C"/>
</dbReference>
<dbReference type="GO" id="GO:0004556">
    <property type="term" value="F:alpha-amylase activity"/>
    <property type="evidence" value="ECO:0007669"/>
    <property type="project" value="TreeGrafter"/>
</dbReference>
<dbReference type="EMBL" id="NGJU01000002">
    <property type="protein sequence ID" value="RST97553.1"/>
    <property type="molecule type" value="Genomic_DNA"/>
</dbReference>
<dbReference type="Gene3D" id="2.60.40.1180">
    <property type="entry name" value="Golgi alpha-mannosidase II"/>
    <property type="match status" value="1"/>
</dbReference>
<organism evidence="5 6">
    <name type="scientific">Vagococcus salmoninarum</name>
    <dbReference type="NCBI Taxonomy" id="2739"/>
    <lineage>
        <taxon>Bacteria</taxon>
        <taxon>Bacillati</taxon>
        <taxon>Bacillota</taxon>
        <taxon>Bacilli</taxon>
        <taxon>Lactobacillales</taxon>
        <taxon>Enterococcaceae</taxon>
        <taxon>Vagococcus</taxon>
    </lineage>
</organism>
<dbReference type="GeneID" id="98567222"/>
<dbReference type="GO" id="GO:0009313">
    <property type="term" value="P:oligosaccharide catabolic process"/>
    <property type="evidence" value="ECO:0007669"/>
    <property type="project" value="TreeGrafter"/>
</dbReference>
<name>A0A429ZVA6_9ENTE</name>
<dbReference type="InterPro" id="IPR013780">
    <property type="entry name" value="Glyco_hydro_b"/>
</dbReference>
<reference evidence="5 6" key="1">
    <citation type="submission" date="2017-05" db="EMBL/GenBank/DDBJ databases">
        <title>Vagococcus spp. assemblies.</title>
        <authorList>
            <person name="Gulvik C.A."/>
        </authorList>
    </citation>
    <scope>NUCLEOTIDE SEQUENCE [LARGE SCALE GENOMIC DNA]</scope>
    <source>
        <strain evidence="5 6">NCFB 2777</strain>
    </source>
</reference>
<dbReference type="PANTHER" id="PTHR10357">
    <property type="entry name" value="ALPHA-AMYLASE FAMILY MEMBER"/>
    <property type="match status" value="1"/>
</dbReference>
<evidence type="ECO:0000256" key="1">
    <source>
        <dbReference type="ARBA" id="ARBA00008061"/>
    </source>
</evidence>
<proteinExistence type="inferred from homology"/>
<dbReference type="InterPro" id="IPR045857">
    <property type="entry name" value="O16G_dom_2"/>
</dbReference>
<feature type="domain" description="Glycosyl hydrolase family 13 catalytic" evidence="4">
    <location>
        <begin position="13"/>
        <end position="424"/>
    </location>
</feature>
<accession>A0A429ZVA6</accession>
<dbReference type="FunFam" id="3.90.400.10:FF:000002">
    <property type="entry name" value="Sucrose isomerase"/>
    <property type="match status" value="1"/>
</dbReference>
<dbReference type="Pfam" id="PF23915">
    <property type="entry name" value="SusG_C"/>
    <property type="match status" value="1"/>
</dbReference>
<dbReference type="CDD" id="cd11333">
    <property type="entry name" value="AmyAc_SI_OligoGlu_DGase"/>
    <property type="match status" value="1"/>
</dbReference>
<dbReference type="Gene3D" id="3.20.20.80">
    <property type="entry name" value="Glycosidases"/>
    <property type="match status" value="1"/>
</dbReference>
<keyword evidence="6" id="KW-1185">Reference proteome</keyword>
<evidence type="ECO:0000313" key="6">
    <source>
        <dbReference type="Proteomes" id="UP000287239"/>
    </source>
</evidence>
<evidence type="ECO:0000256" key="2">
    <source>
        <dbReference type="ARBA" id="ARBA00022801"/>
    </source>
</evidence>
<dbReference type="RefSeq" id="WP_244922553.1">
    <property type="nucleotide sequence ID" value="NZ_NGJU01000002.1"/>
</dbReference>
<dbReference type="Pfam" id="PF00128">
    <property type="entry name" value="Alpha-amylase"/>
    <property type="match status" value="1"/>
</dbReference>
<keyword evidence="2" id="KW-0378">Hydrolase</keyword>
<dbReference type="SMART" id="SM00642">
    <property type="entry name" value="Aamy"/>
    <property type="match status" value="1"/>
</dbReference>
<evidence type="ECO:0000259" key="4">
    <source>
        <dbReference type="SMART" id="SM00642"/>
    </source>
</evidence>
<evidence type="ECO:0000313" key="5">
    <source>
        <dbReference type="EMBL" id="RST97553.1"/>
    </source>
</evidence>
<comment type="caution">
    <text evidence="5">The sequence shown here is derived from an EMBL/GenBank/DDBJ whole genome shotgun (WGS) entry which is preliminary data.</text>
</comment>
<comment type="similarity">
    <text evidence="1">Belongs to the glycosyl hydrolase 13 family.</text>
</comment>
<dbReference type="InterPro" id="IPR017853">
    <property type="entry name" value="GH"/>
</dbReference>
<dbReference type="Gene3D" id="3.90.400.10">
    <property type="entry name" value="Oligo-1,6-glucosidase, Domain 2"/>
    <property type="match status" value="1"/>
</dbReference>
<dbReference type="InterPro" id="IPR006047">
    <property type="entry name" value="GH13_cat_dom"/>
</dbReference>
<protein>
    <recommendedName>
        <fullName evidence="4">Glycosyl hydrolase family 13 catalytic domain-containing protein</fullName>
    </recommendedName>
</protein>
<dbReference type="SUPFAM" id="SSF51445">
    <property type="entry name" value="(Trans)glycosidases"/>
    <property type="match status" value="1"/>
</dbReference>
<sequence length="560" mass="64136">MTNHWWQESIVYQIYPKSFQDTANNGIGDLQGITQQLDYIQSLGVNTLWLNPIFISPQVDNGYDISNYYAIDPLFGRDQDFTELINEAHHRGMKVLLDLVLNHTSNQHPWFLEASKSRDNIYRDYYLWEKPREQGKLPNNWGSFFGGSVWEKDTNSDEYYFHLFDKKMPDLNWENVEVRNAMLDIAKYWVNKGVDGFRLDAFIHMAKADFSQQVPGVPVGEVALAEEYYANLPKVQTYLGEFLGQLRELKADLFFLGEAASATEELAVAYTDLVNQQCETVVSFKCFPEKQVAEDPRLPERLQPVALDVKAFKEGMVSWQSHLSEERYPTLYWNNHDMPRLVSRFGDDQVYRTESSQMLATLMYLQRGIPIILYGEEIGMKNLTINDVASFHDPAAKADYQNMLAQGVTASEALAKLASINKEASRGVMQWNDQAYSGFSKTKPWSGVNQESRYNVAEQTADPKSVLNYYKKLLKLKKEPLFSQGTFDLLPSSDETYVYRRQLDEEVALVITNLTKSSQVVELPVVLSDYDRLLSNYQGELPLESTIKLPAYGSLVITKA</sequence>
<dbReference type="SUPFAM" id="SSF51011">
    <property type="entry name" value="Glycosyl hydrolase domain"/>
    <property type="match status" value="1"/>
</dbReference>
<evidence type="ECO:0000256" key="3">
    <source>
        <dbReference type="ARBA" id="ARBA00023295"/>
    </source>
</evidence>
<gene>
    <name evidence="5" type="ORF">CBF35_02485</name>
</gene>
<dbReference type="Proteomes" id="UP000287239">
    <property type="component" value="Unassembled WGS sequence"/>
</dbReference>
<dbReference type="AlphaFoldDB" id="A0A429ZVA6"/>
<dbReference type="PANTHER" id="PTHR10357:SF179">
    <property type="entry name" value="NEUTRAL AND BASIC AMINO ACID TRANSPORT PROTEIN RBAT"/>
    <property type="match status" value="1"/>
</dbReference>
<keyword evidence="3" id="KW-0326">Glycosidase</keyword>